<evidence type="ECO:0000256" key="8">
    <source>
        <dbReference type="ARBA" id="ARBA00023049"/>
    </source>
</evidence>
<dbReference type="EC" id="3.4.11.4" evidence="9"/>
<dbReference type="EMBL" id="JACRSQ010000005">
    <property type="protein sequence ID" value="MBC8542957.1"/>
    <property type="molecule type" value="Genomic_DNA"/>
</dbReference>
<comment type="similarity">
    <text evidence="2">Belongs to the peptidase M20B family.</text>
</comment>
<evidence type="ECO:0000256" key="11">
    <source>
        <dbReference type="PIRSR" id="PIRSR037215-2"/>
    </source>
</evidence>
<gene>
    <name evidence="13" type="primary">pepT</name>
    <name evidence="13" type="ORF">H8730_05315</name>
</gene>
<dbReference type="InterPro" id="IPR011650">
    <property type="entry name" value="Peptidase_M20_dimer"/>
</dbReference>
<dbReference type="InterPro" id="IPR001261">
    <property type="entry name" value="ArgE/DapE_CS"/>
</dbReference>
<dbReference type="GO" id="GO:0006518">
    <property type="term" value="P:peptide metabolic process"/>
    <property type="evidence" value="ECO:0007669"/>
    <property type="project" value="InterPro"/>
</dbReference>
<evidence type="ECO:0000259" key="12">
    <source>
        <dbReference type="Pfam" id="PF07687"/>
    </source>
</evidence>
<dbReference type="Proteomes" id="UP000657006">
    <property type="component" value="Unassembled WGS sequence"/>
</dbReference>
<dbReference type="PANTHER" id="PTHR42994">
    <property type="entry name" value="PEPTIDASE T"/>
    <property type="match status" value="1"/>
</dbReference>
<dbReference type="GO" id="GO:0006508">
    <property type="term" value="P:proteolysis"/>
    <property type="evidence" value="ECO:0007669"/>
    <property type="project" value="UniProtKB-UniRule"/>
</dbReference>
<keyword evidence="4" id="KW-0645">Protease</keyword>
<dbReference type="InterPro" id="IPR002933">
    <property type="entry name" value="Peptidase_M20"/>
</dbReference>
<keyword evidence="7 11" id="KW-0862">Zinc</keyword>
<evidence type="ECO:0000256" key="4">
    <source>
        <dbReference type="ARBA" id="ARBA00022670"/>
    </source>
</evidence>
<evidence type="ECO:0000256" key="10">
    <source>
        <dbReference type="PIRSR" id="PIRSR037215-1"/>
    </source>
</evidence>
<feature type="binding site" evidence="11">
    <location>
        <position position="197"/>
    </location>
    <ligand>
        <name>Zn(2+)</name>
        <dbReference type="ChEBI" id="CHEBI:29105"/>
        <label>1</label>
    </ligand>
</feature>
<dbReference type="AlphaFoldDB" id="A0A926HWP9"/>
<evidence type="ECO:0000313" key="13">
    <source>
        <dbReference type="EMBL" id="MBC8542957.1"/>
    </source>
</evidence>
<dbReference type="GO" id="GO:0008270">
    <property type="term" value="F:zinc ion binding"/>
    <property type="evidence" value="ECO:0007669"/>
    <property type="project" value="InterPro"/>
</dbReference>
<keyword evidence="8" id="KW-0482">Metalloprotease</keyword>
<feature type="domain" description="Peptidase M20 dimerisation" evidence="12">
    <location>
        <begin position="206"/>
        <end position="309"/>
    </location>
</feature>
<evidence type="ECO:0000256" key="9">
    <source>
        <dbReference type="NCBIfam" id="TIGR01882"/>
    </source>
</evidence>
<feature type="binding site" evidence="11">
    <location>
        <position position="141"/>
    </location>
    <ligand>
        <name>Zn(2+)</name>
        <dbReference type="ChEBI" id="CHEBI:29105"/>
        <label>1</label>
    </ligand>
</feature>
<reference evidence="13" key="1">
    <citation type="submission" date="2020-08" db="EMBL/GenBank/DDBJ databases">
        <title>Genome public.</title>
        <authorList>
            <person name="Liu C."/>
            <person name="Sun Q."/>
        </authorList>
    </citation>
    <scope>NUCLEOTIDE SEQUENCE</scope>
    <source>
        <strain evidence="13">NSJ-32</strain>
    </source>
</reference>
<evidence type="ECO:0000256" key="2">
    <source>
        <dbReference type="ARBA" id="ARBA00009692"/>
    </source>
</evidence>
<dbReference type="PIRSF" id="PIRSF037215">
    <property type="entry name" value="Peptidase_M20B"/>
    <property type="match status" value="1"/>
</dbReference>
<dbReference type="RefSeq" id="WP_177713997.1">
    <property type="nucleotide sequence ID" value="NZ_JACRSQ010000005.1"/>
</dbReference>
<dbReference type="Pfam" id="PF01546">
    <property type="entry name" value="Peptidase_M20"/>
    <property type="match status" value="1"/>
</dbReference>
<keyword evidence="14" id="KW-1185">Reference proteome</keyword>
<keyword evidence="6 13" id="KW-0378">Hydrolase</keyword>
<dbReference type="NCBIfam" id="NF009920">
    <property type="entry name" value="PRK13381.1"/>
    <property type="match status" value="1"/>
</dbReference>
<organism evidence="13 14">
    <name type="scientific">Bianquea renquensis</name>
    <dbReference type="NCBI Taxonomy" id="2763661"/>
    <lineage>
        <taxon>Bacteria</taxon>
        <taxon>Bacillati</taxon>
        <taxon>Bacillota</taxon>
        <taxon>Clostridia</taxon>
        <taxon>Eubacteriales</taxon>
        <taxon>Bianqueaceae</taxon>
        <taxon>Bianquea</taxon>
    </lineage>
</organism>
<evidence type="ECO:0000256" key="5">
    <source>
        <dbReference type="ARBA" id="ARBA00022723"/>
    </source>
</evidence>
<keyword evidence="3 13" id="KW-0031">Aminopeptidase</keyword>
<dbReference type="GO" id="GO:0008237">
    <property type="term" value="F:metallopeptidase activity"/>
    <property type="evidence" value="ECO:0007669"/>
    <property type="project" value="UniProtKB-KW"/>
</dbReference>
<dbReference type="SUPFAM" id="SSF53187">
    <property type="entry name" value="Zn-dependent exopeptidases"/>
    <property type="match status" value="1"/>
</dbReference>
<comment type="cofactor">
    <cofactor evidence="11">
        <name>Zn(2+)</name>
        <dbReference type="ChEBI" id="CHEBI:29105"/>
    </cofactor>
    <text evidence="11">Binds 2 Zn(2+) ions per subunit.</text>
</comment>
<feature type="binding site" evidence="11">
    <location>
        <position position="175"/>
    </location>
    <ligand>
        <name>Zn(2+)</name>
        <dbReference type="ChEBI" id="CHEBI:29105"/>
        <label>2</label>
    </ligand>
</feature>
<dbReference type="NCBIfam" id="NF003976">
    <property type="entry name" value="PRK05469.1"/>
    <property type="match status" value="1"/>
</dbReference>
<dbReference type="InterPro" id="IPR010161">
    <property type="entry name" value="Peptidase_M20B"/>
</dbReference>
<dbReference type="Pfam" id="PF07687">
    <property type="entry name" value="M20_dimer"/>
    <property type="match status" value="1"/>
</dbReference>
<dbReference type="SUPFAM" id="SSF55031">
    <property type="entry name" value="Bacterial exopeptidase dimerisation domain"/>
    <property type="match status" value="1"/>
</dbReference>
<keyword evidence="5 11" id="KW-0479">Metal-binding</keyword>
<accession>A0A926HWP9</accession>
<evidence type="ECO:0000256" key="1">
    <source>
        <dbReference type="ARBA" id="ARBA00000870"/>
    </source>
</evidence>
<protein>
    <recommendedName>
        <fullName evidence="9">Peptidase T</fullName>
        <ecNumber evidence="9">3.4.11.4</ecNumber>
    </recommendedName>
</protein>
<dbReference type="Gene3D" id="3.40.630.10">
    <property type="entry name" value="Zn peptidases"/>
    <property type="match status" value="1"/>
</dbReference>
<dbReference type="PROSITE" id="PS00758">
    <property type="entry name" value="ARGE_DAPE_CPG2_1"/>
    <property type="match status" value="1"/>
</dbReference>
<comment type="catalytic activity">
    <reaction evidence="1">
        <text>Release of the N-terminal residue from a tripeptide.</text>
        <dbReference type="EC" id="3.4.11.4"/>
    </reaction>
</comment>
<dbReference type="CDD" id="cd03892">
    <property type="entry name" value="M20_peptT"/>
    <property type="match status" value="1"/>
</dbReference>
<feature type="binding site" evidence="11">
    <location>
        <position position="379"/>
    </location>
    <ligand>
        <name>Zn(2+)</name>
        <dbReference type="ChEBI" id="CHEBI:29105"/>
        <label>2</label>
    </ligand>
</feature>
<evidence type="ECO:0000256" key="3">
    <source>
        <dbReference type="ARBA" id="ARBA00022438"/>
    </source>
</evidence>
<evidence type="ECO:0000256" key="7">
    <source>
        <dbReference type="ARBA" id="ARBA00022833"/>
    </source>
</evidence>
<comment type="caution">
    <text evidence="13">The sequence shown here is derived from an EMBL/GenBank/DDBJ whole genome shotgun (WGS) entry which is preliminary data.</text>
</comment>
<feature type="binding site" evidence="11">
    <location>
        <position position="141"/>
    </location>
    <ligand>
        <name>Zn(2+)</name>
        <dbReference type="ChEBI" id="CHEBI:29105"/>
        <label>2</label>
    </ligand>
</feature>
<feature type="binding site" evidence="11">
    <location>
        <position position="78"/>
    </location>
    <ligand>
        <name>Zn(2+)</name>
        <dbReference type="ChEBI" id="CHEBI:29105"/>
        <label>1</label>
    </ligand>
</feature>
<feature type="active site" evidence="10">
    <location>
        <position position="80"/>
    </location>
</feature>
<dbReference type="InterPro" id="IPR036264">
    <property type="entry name" value="Bact_exopeptidase_dim_dom"/>
</dbReference>
<evidence type="ECO:0000313" key="14">
    <source>
        <dbReference type="Proteomes" id="UP000657006"/>
    </source>
</evidence>
<dbReference type="GO" id="GO:0045148">
    <property type="term" value="F:tripeptide aminopeptidase activity"/>
    <property type="evidence" value="ECO:0007669"/>
    <property type="project" value="UniProtKB-UniRule"/>
</dbReference>
<dbReference type="Gene3D" id="3.30.70.360">
    <property type="match status" value="1"/>
</dbReference>
<sequence length="402" mass="44460">MRVHERFLHYVQYPTTSDERCEECPSTQGQRVFGQALVQEMRGMGMDTARIDENGYVYATIPATPGREEEPAIGLIAHMDTSDAASGDHIRPQIISQYDGGDILLNKERGIIMSPAEFESLTQYVGQDLIVTDGTTLLGGDDKAGIAEILTAAAIILDEKRPHGKICIGFTPDEEIGRGADRFDVQAFGAAYAYTVDGGQLGDLEYENFNAASARVTIHGQNIHPGSAKGKMKNSLLIGMEFHAMLPVFENPAFTEGYEGFSHLRHMEGDEEKTILQYIIRDHDRTAFAKKKGRFEKIAAYLNERYGEGTVELALEDSYYNMKDQIASHMEIVERAEKAMLAVGVTPKIQPIRGGTDGARLSFMGLPCPNLSTGAHNGHGRFEYVCIQSMDRMVEVLLEILR</sequence>
<proteinExistence type="inferred from homology"/>
<evidence type="ECO:0000256" key="6">
    <source>
        <dbReference type="ARBA" id="ARBA00022801"/>
    </source>
</evidence>
<dbReference type="PANTHER" id="PTHR42994:SF1">
    <property type="entry name" value="PEPTIDASE T"/>
    <property type="match status" value="1"/>
</dbReference>
<dbReference type="NCBIfam" id="TIGR01882">
    <property type="entry name" value="peptidase-T"/>
    <property type="match status" value="1"/>
</dbReference>
<name>A0A926HWP9_9FIRM</name>
<feature type="active site" description="Proton acceptor" evidence="10">
    <location>
        <position position="174"/>
    </location>
</feature>